<reference evidence="3" key="1">
    <citation type="submission" date="2020-04" db="EMBL/GenBank/DDBJ databases">
        <title>Comparative genomics of oral phylogroup-2 Treponema strains.</title>
        <authorList>
            <person name="Zeng H."/>
            <person name="Chan Y.K."/>
            <person name="Watt R.M."/>
        </authorList>
    </citation>
    <scope>NUCLEOTIDE SEQUENCE</scope>
    <source>
        <strain evidence="3">OMZ 905</strain>
    </source>
</reference>
<feature type="coiled-coil region" evidence="1">
    <location>
        <begin position="61"/>
        <end position="164"/>
    </location>
</feature>
<proteinExistence type="predicted"/>
<evidence type="ECO:0000313" key="4">
    <source>
        <dbReference type="Proteomes" id="UP001056981"/>
    </source>
</evidence>
<feature type="domain" description="C4-type zinc ribbon" evidence="2">
    <location>
        <begin position="199"/>
        <end position="231"/>
    </location>
</feature>
<dbReference type="RefSeq" id="WP_253700981.1">
    <property type="nucleotide sequence ID" value="NZ_CP051522.1"/>
</dbReference>
<sequence>MDNDVLEKLRALQDILARKNELETEILDAPKALTQQEELLEKLKSGYIQMNSEYEELRKGIAVFKADLFEAEQKREKAEKAMDNIETQREYEILQKEIDDSTTKAETIRKDLLRLESQFKILDANIKQEEDLITQTEKELEEHKQLLDSEISEKQNKVEELKLEEKKLSPGLSDETMFKFDRIIKNKHGVGIVSVQGNVCMGCHMILPAQFVNEVRSDQDIKFCPYCSRILFYEESELTAEQEAYFNDSDMEGLLDIGDSANEDFLASFGDGKDED</sequence>
<name>A0A9Q9EX15_TREDN</name>
<dbReference type="InterPro" id="IPR003743">
    <property type="entry name" value="Zf-RING_7"/>
</dbReference>
<evidence type="ECO:0000313" key="3">
    <source>
        <dbReference type="EMBL" id="UTD00244.1"/>
    </source>
</evidence>
<accession>A0A9Q9EX15</accession>
<dbReference type="Pfam" id="PF02591">
    <property type="entry name" value="Zn_ribbon_9"/>
    <property type="match status" value="1"/>
</dbReference>
<keyword evidence="1" id="KW-0175">Coiled coil</keyword>
<evidence type="ECO:0000259" key="2">
    <source>
        <dbReference type="Pfam" id="PF02591"/>
    </source>
</evidence>
<evidence type="ECO:0000256" key="1">
    <source>
        <dbReference type="SAM" id="Coils"/>
    </source>
</evidence>
<dbReference type="EMBL" id="CP051635">
    <property type="protein sequence ID" value="UTD00244.1"/>
    <property type="molecule type" value="Genomic_DNA"/>
</dbReference>
<dbReference type="AlphaFoldDB" id="A0A9Q9EX15"/>
<gene>
    <name evidence="3" type="ORF">E4N86_05845</name>
</gene>
<protein>
    <submittedName>
        <fullName evidence="3">Nucleic acid-binding protein</fullName>
    </submittedName>
</protein>
<dbReference type="Proteomes" id="UP001056981">
    <property type="component" value="Chromosome"/>
</dbReference>
<dbReference type="Gene3D" id="1.10.287.1490">
    <property type="match status" value="1"/>
</dbReference>
<organism evidence="3 4">
    <name type="scientific">Treponema denticola</name>
    <dbReference type="NCBI Taxonomy" id="158"/>
    <lineage>
        <taxon>Bacteria</taxon>
        <taxon>Pseudomonadati</taxon>
        <taxon>Spirochaetota</taxon>
        <taxon>Spirochaetia</taxon>
        <taxon>Spirochaetales</taxon>
        <taxon>Treponemataceae</taxon>
        <taxon>Treponema</taxon>
    </lineage>
</organism>